<keyword evidence="3" id="KW-0472">Membrane</keyword>
<keyword evidence="3" id="KW-1133">Transmembrane helix</keyword>
<protein>
    <recommendedName>
        <fullName evidence="4">CUB domain-containing protein</fullName>
    </recommendedName>
</protein>
<dbReference type="EMBL" id="KB311202">
    <property type="protein sequence ID" value="ELT89747.1"/>
    <property type="molecule type" value="Genomic_DNA"/>
</dbReference>
<name>R7TE63_CAPTE</name>
<dbReference type="PROSITE" id="PS01180">
    <property type="entry name" value="CUB"/>
    <property type="match status" value="2"/>
</dbReference>
<reference evidence="7" key="1">
    <citation type="submission" date="2012-12" db="EMBL/GenBank/DDBJ databases">
        <authorList>
            <person name="Hellsten U."/>
            <person name="Grimwood J."/>
            <person name="Chapman J.A."/>
            <person name="Shapiro H."/>
            <person name="Aerts A."/>
            <person name="Otillar R.P."/>
            <person name="Terry A.Y."/>
            <person name="Boore J.L."/>
            <person name="Simakov O."/>
            <person name="Marletaz F."/>
            <person name="Cho S.-J."/>
            <person name="Edsinger-Gonzales E."/>
            <person name="Havlak P."/>
            <person name="Kuo D.-H."/>
            <person name="Larsson T."/>
            <person name="Lv J."/>
            <person name="Arendt D."/>
            <person name="Savage R."/>
            <person name="Osoegawa K."/>
            <person name="de Jong P."/>
            <person name="Lindberg D.R."/>
            <person name="Seaver E.C."/>
            <person name="Weisblat D.A."/>
            <person name="Putnam N.H."/>
            <person name="Grigoriev I.V."/>
            <person name="Rokhsar D.S."/>
        </authorList>
    </citation>
    <scope>NUCLEOTIDE SEQUENCE</scope>
    <source>
        <strain evidence="7">I ESC-2004</strain>
    </source>
</reference>
<dbReference type="FunFam" id="2.60.120.290:FF:000005">
    <property type="entry name" value="Procollagen C-endopeptidase enhancer 1"/>
    <property type="match status" value="1"/>
</dbReference>
<comment type="caution">
    <text evidence="2">Lacks conserved residue(s) required for the propagation of feature annotation.</text>
</comment>
<dbReference type="HOGENOM" id="CLU_525031_0_0_1"/>
<proteinExistence type="predicted"/>
<dbReference type="InterPro" id="IPR053207">
    <property type="entry name" value="Non-NMDA_GluR_Accessory"/>
</dbReference>
<dbReference type="OMA" id="KPLVQPM"/>
<dbReference type="PANTHER" id="PTHR47537:SF2">
    <property type="entry name" value="CUBILIN"/>
    <property type="match status" value="1"/>
</dbReference>
<dbReference type="Gene3D" id="2.60.120.290">
    <property type="entry name" value="Spermadhesin, CUB domain"/>
    <property type="match status" value="2"/>
</dbReference>
<evidence type="ECO:0000313" key="6">
    <source>
        <dbReference type="EnsemblMetazoa" id="CapteP220363"/>
    </source>
</evidence>
<keyword evidence="1" id="KW-1015">Disulfide bond</keyword>
<dbReference type="STRING" id="283909.R7TE63"/>
<dbReference type="PANTHER" id="PTHR47537">
    <property type="entry name" value="CUBILIN"/>
    <property type="match status" value="1"/>
</dbReference>
<dbReference type="InterPro" id="IPR000859">
    <property type="entry name" value="CUB_dom"/>
</dbReference>
<evidence type="ECO:0000256" key="3">
    <source>
        <dbReference type="SAM" id="Phobius"/>
    </source>
</evidence>
<dbReference type="SMART" id="SM00042">
    <property type="entry name" value="CUB"/>
    <property type="match status" value="1"/>
</dbReference>
<feature type="domain" description="CUB" evidence="4">
    <location>
        <begin position="184"/>
        <end position="288"/>
    </location>
</feature>
<reference evidence="6" key="3">
    <citation type="submission" date="2015-06" db="UniProtKB">
        <authorList>
            <consortium name="EnsemblMetazoa"/>
        </authorList>
    </citation>
    <scope>IDENTIFICATION</scope>
</reference>
<feature type="domain" description="CUB" evidence="4">
    <location>
        <begin position="61"/>
        <end position="180"/>
    </location>
</feature>
<dbReference type="Pfam" id="PF00431">
    <property type="entry name" value="CUB"/>
    <property type="match status" value="2"/>
</dbReference>
<sequence length="519" mass="58752">MRQEMKVLWEGEGFVVSPRRQIGDETKCPWMLFTRLSGLQHALNLIVFQTLLQSIECATTCSHVYVSGKNTNGTFSSPGFPNNYPNNIVCHYVFQGNSDERIRLTFKEFHLENGTGHGGCNKDYVDYFTINMNNQKDLVKRLCGRETPSAVVSEHQRVEIVFKSDYLENHKGFLGIYEFVDERPYEAGIQCTWMIRVERDKMIILNFMELDLGTRVTCSHTHVSWYEGFGSPFREPLDKKCGQLYFYGKETGFTISSHRAVVRFISGADGTSTASSPNRRFRLSWTAVQMPKIDISGRIIDPCHGFYCEGGENCIDSSRVICHPMVRYCIAESLRCNGVPNCGAGDSSDEDGCVLKISLFILAAVVPFAGIIACAYATIRYKRRSKQGNNEQRKKNKNDTQGAVNLVKMDTSPILAKRASVSSYSSHHGRYHNVYSSPVHRKYLERNVAEETYEGAYSLPTRRKHEPRTSSYGDHFHVVTQSTPCYATVRYSSPQPSPEIRLAQDQRFVQSSHSISADV</sequence>
<keyword evidence="7" id="KW-1185">Reference proteome</keyword>
<dbReference type="SMART" id="SM00192">
    <property type="entry name" value="LDLa"/>
    <property type="match status" value="1"/>
</dbReference>
<reference evidence="5 7" key="2">
    <citation type="journal article" date="2013" name="Nature">
        <title>Insights into bilaterian evolution from three spiralian genomes.</title>
        <authorList>
            <person name="Simakov O."/>
            <person name="Marletaz F."/>
            <person name="Cho S.J."/>
            <person name="Edsinger-Gonzales E."/>
            <person name="Havlak P."/>
            <person name="Hellsten U."/>
            <person name="Kuo D.H."/>
            <person name="Larsson T."/>
            <person name="Lv J."/>
            <person name="Arendt D."/>
            <person name="Savage R."/>
            <person name="Osoegawa K."/>
            <person name="de Jong P."/>
            <person name="Grimwood J."/>
            <person name="Chapman J.A."/>
            <person name="Shapiro H."/>
            <person name="Aerts A."/>
            <person name="Otillar R.P."/>
            <person name="Terry A.Y."/>
            <person name="Boore J.L."/>
            <person name="Grigoriev I.V."/>
            <person name="Lindberg D.R."/>
            <person name="Seaver E.C."/>
            <person name="Weisblat D.A."/>
            <person name="Putnam N.H."/>
            <person name="Rokhsar D.S."/>
        </authorList>
    </citation>
    <scope>NUCLEOTIDE SEQUENCE</scope>
    <source>
        <strain evidence="5 7">I ESC-2004</strain>
    </source>
</reference>
<evidence type="ECO:0000256" key="1">
    <source>
        <dbReference type="ARBA" id="ARBA00023157"/>
    </source>
</evidence>
<accession>R7TE63</accession>
<dbReference type="InterPro" id="IPR002172">
    <property type="entry name" value="LDrepeatLR_classA_rpt"/>
</dbReference>
<gene>
    <name evidence="5" type="ORF">CAPTEDRAFT_220363</name>
</gene>
<dbReference type="SUPFAM" id="SSF49854">
    <property type="entry name" value="Spermadhesin, CUB domain"/>
    <property type="match status" value="2"/>
</dbReference>
<keyword evidence="3" id="KW-0812">Transmembrane</keyword>
<organism evidence="5">
    <name type="scientific">Capitella teleta</name>
    <name type="common">Polychaete worm</name>
    <dbReference type="NCBI Taxonomy" id="283909"/>
    <lineage>
        <taxon>Eukaryota</taxon>
        <taxon>Metazoa</taxon>
        <taxon>Spiralia</taxon>
        <taxon>Lophotrochozoa</taxon>
        <taxon>Annelida</taxon>
        <taxon>Polychaeta</taxon>
        <taxon>Sedentaria</taxon>
        <taxon>Scolecida</taxon>
        <taxon>Capitellidae</taxon>
        <taxon>Capitella</taxon>
    </lineage>
</organism>
<dbReference type="EnsemblMetazoa" id="CapteT220363">
    <property type="protein sequence ID" value="CapteP220363"/>
    <property type="gene ID" value="CapteG220363"/>
</dbReference>
<evidence type="ECO:0000259" key="4">
    <source>
        <dbReference type="PROSITE" id="PS01180"/>
    </source>
</evidence>
<feature type="transmembrane region" description="Helical" evidence="3">
    <location>
        <begin position="357"/>
        <end position="379"/>
    </location>
</feature>
<dbReference type="OrthoDB" id="6055290at2759"/>
<dbReference type="InterPro" id="IPR035914">
    <property type="entry name" value="Sperma_CUB_dom_sf"/>
</dbReference>
<evidence type="ECO:0000313" key="5">
    <source>
        <dbReference type="EMBL" id="ELT89747.1"/>
    </source>
</evidence>
<dbReference type="Proteomes" id="UP000014760">
    <property type="component" value="Unassembled WGS sequence"/>
</dbReference>
<evidence type="ECO:0000313" key="7">
    <source>
        <dbReference type="Proteomes" id="UP000014760"/>
    </source>
</evidence>
<dbReference type="GO" id="GO:0005886">
    <property type="term" value="C:plasma membrane"/>
    <property type="evidence" value="ECO:0007669"/>
    <property type="project" value="TreeGrafter"/>
</dbReference>
<evidence type="ECO:0000256" key="2">
    <source>
        <dbReference type="PROSITE-ProRule" id="PRU00059"/>
    </source>
</evidence>
<dbReference type="CDD" id="cd00041">
    <property type="entry name" value="CUB"/>
    <property type="match status" value="2"/>
</dbReference>
<dbReference type="EMBL" id="AMQN01014721">
    <property type="status" value="NOT_ANNOTATED_CDS"/>
    <property type="molecule type" value="Genomic_DNA"/>
</dbReference>
<dbReference type="AlphaFoldDB" id="R7TE63"/>